<dbReference type="SUPFAM" id="SSF58104">
    <property type="entry name" value="Methyl-accepting chemotaxis protein (MCP) signaling domain"/>
    <property type="match status" value="1"/>
</dbReference>
<sequence>MTSTTDTSASNLRDLDVLRRSRPYLFHQYKPQKKSRKTWKNSVRLRSSLGPARRASTQLARLDEKNLSQALLHLEEAIAGLAETTRKIAEGMRAMVNNTTGSKRKMVESLKNMAENTVENMRKLAESTRQMAENTTETTESVKKCLAVVQENDAALQVLLGKMAPFLPQRVDDNLTENVGRDLGSMEHSKHIIPVTFSLSRCAFYL</sequence>
<organism evidence="1 2">
    <name type="scientific">Armillaria borealis</name>
    <dbReference type="NCBI Taxonomy" id="47425"/>
    <lineage>
        <taxon>Eukaryota</taxon>
        <taxon>Fungi</taxon>
        <taxon>Dikarya</taxon>
        <taxon>Basidiomycota</taxon>
        <taxon>Agaricomycotina</taxon>
        <taxon>Agaricomycetes</taxon>
        <taxon>Agaricomycetidae</taxon>
        <taxon>Agaricales</taxon>
        <taxon>Marasmiineae</taxon>
        <taxon>Physalacriaceae</taxon>
        <taxon>Armillaria</taxon>
    </lineage>
</organism>
<evidence type="ECO:0000313" key="2">
    <source>
        <dbReference type="Proteomes" id="UP001175226"/>
    </source>
</evidence>
<keyword evidence="2" id="KW-1185">Reference proteome</keyword>
<proteinExistence type="predicted"/>
<name>A0AA39JKZ9_9AGAR</name>
<reference evidence="1" key="1">
    <citation type="submission" date="2023-06" db="EMBL/GenBank/DDBJ databases">
        <authorList>
            <consortium name="Lawrence Berkeley National Laboratory"/>
            <person name="Ahrendt S."/>
            <person name="Sahu N."/>
            <person name="Indic B."/>
            <person name="Wong-Bajracharya J."/>
            <person name="Merenyi Z."/>
            <person name="Ke H.-M."/>
            <person name="Monk M."/>
            <person name="Kocsube S."/>
            <person name="Drula E."/>
            <person name="Lipzen A."/>
            <person name="Balint B."/>
            <person name="Henrissat B."/>
            <person name="Andreopoulos B."/>
            <person name="Martin F.M."/>
            <person name="Harder C.B."/>
            <person name="Rigling D."/>
            <person name="Ford K.L."/>
            <person name="Foster G.D."/>
            <person name="Pangilinan J."/>
            <person name="Papanicolaou A."/>
            <person name="Barry K."/>
            <person name="LaButti K."/>
            <person name="Viragh M."/>
            <person name="Koriabine M."/>
            <person name="Yan M."/>
            <person name="Riley R."/>
            <person name="Champramary S."/>
            <person name="Plett K.L."/>
            <person name="Tsai I.J."/>
            <person name="Slot J."/>
            <person name="Sipos G."/>
            <person name="Plett J."/>
            <person name="Nagy L.G."/>
            <person name="Grigoriev I.V."/>
        </authorList>
    </citation>
    <scope>NUCLEOTIDE SEQUENCE</scope>
    <source>
        <strain evidence="1">FPL87.14</strain>
    </source>
</reference>
<dbReference type="Proteomes" id="UP001175226">
    <property type="component" value="Unassembled WGS sequence"/>
</dbReference>
<dbReference type="AlphaFoldDB" id="A0AA39JKZ9"/>
<dbReference type="EMBL" id="JAUEPT010000018">
    <property type="protein sequence ID" value="KAK0444685.1"/>
    <property type="molecule type" value="Genomic_DNA"/>
</dbReference>
<protein>
    <submittedName>
        <fullName evidence="1">Uncharacterized protein</fullName>
    </submittedName>
</protein>
<evidence type="ECO:0000313" key="1">
    <source>
        <dbReference type="EMBL" id="KAK0444685.1"/>
    </source>
</evidence>
<accession>A0AA39JKZ9</accession>
<gene>
    <name evidence="1" type="ORF">EV421DRAFT_2034731</name>
</gene>
<comment type="caution">
    <text evidence="1">The sequence shown here is derived from an EMBL/GenBank/DDBJ whole genome shotgun (WGS) entry which is preliminary data.</text>
</comment>
<dbReference type="Gene3D" id="1.10.287.950">
    <property type="entry name" value="Methyl-accepting chemotaxis protein"/>
    <property type="match status" value="1"/>
</dbReference>